<evidence type="ECO:0000256" key="1">
    <source>
        <dbReference type="ARBA" id="ARBA00010914"/>
    </source>
</evidence>
<dbReference type="GO" id="GO:0009055">
    <property type="term" value="F:electron transfer activity"/>
    <property type="evidence" value="ECO:0007669"/>
    <property type="project" value="TreeGrafter"/>
</dbReference>
<evidence type="ECO:0000256" key="2">
    <source>
        <dbReference type="ARBA" id="ARBA00022714"/>
    </source>
</evidence>
<feature type="domain" description="2Fe-2S ferredoxin-type" evidence="7">
    <location>
        <begin position="2"/>
        <end position="106"/>
    </location>
</feature>
<dbReference type="InterPro" id="IPR001055">
    <property type="entry name" value="Adrenodoxin-like"/>
</dbReference>
<dbReference type="Pfam" id="PF00111">
    <property type="entry name" value="Fer2"/>
    <property type="match status" value="1"/>
</dbReference>
<accession>A0A4R2PLQ1</accession>
<evidence type="ECO:0000259" key="7">
    <source>
        <dbReference type="PROSITE" id="PS51085"/>
    </source>
</evidence>
<evidence type="ECO:0000256" key="6">
    <source>
        <dbReference type="ARBA" id="ARBA00034078"/>
    </source>
</evidence>
<proteinExistence type="inferred from homology"/>
<dbReference type="SUPFAM" id="SSF54292">
    <property type="entry name" value="2Fe-2S ferredoxin-like"/>
    <property type="match status" value="1"/>
</dbReference>
<comment type="cofactor">
    <cofactor evidence="6">
        <name>[2Fe-2S] cluster</name>
        <dbReference type="ChEBI" id="CHEBI:190135"/>
    </cofactor>
</comment>
<dbReference type="PANTHER" id="PTHR23426:SF65">
    <property type="entry name" value="FERREDOXIN-2, MITOCHONDRIAL"/>
    <property type="match status" value="1"/>
</dbReference>
<dbReference type="GO" id="GO:0051537">
    <property type="term" value="F:2 iron, 2 sulfur cluster binding"/>
    <property type="evidence" value="ECO:0007669"/>
    <property type="project" value="UniProtKB-KW"/>
</dbReference>
<sequence>MPTIHVTDRDGSQSSFEARPGLTLMEALRGAGYDSIEAICGGNCSCATCHVLIDPDWADTLPPRANDEDDLVADTDAYDETRSRLSCQIAVTDALDGLRLTVAPED</sequence>
<dbReference type="GO" id="GO:0046872">
    <property type="term" value="F:metal ion binding"/>
    <property type="evidence" value="ECO:0007669"/>
    <property type="project" value="UniProtKB-KW"/>
</dbReference>
<dbReference type="Gene3D" id="3.10.20.30">
    <property type="match status" value="1"/>
</dbReference>
<comment type="similarity">
    <text evidence="1">Belongs to the adrenodoxin/putidaredoxin family.</text>
</comment>
<protein>
    <submittedName>
        <fullName evidence="8">2Fe-2S ferredoxin</fullName>
    </submittedName>
</protein>
<dbReference type="AlphaFoldDB" id="A0A4R2PLQ1"/>
<dbReference type="PRINTS" id="PR00355">
    <property type="entry name" value="ADRENODOXIN"/>
</dbReference>
<keyword evidence="3" id="KW-0479">Metal-binding</keyword>
<dbReference type="InterPro" id="IPR001041">
    <property type="entry name" value="2Fe-2S_ferredoxin-type"/>
</dbReference>
<keyword evidence="4" id="KW-0408">Iron</keyword>
<reference evidence="8 9" key="1">
    <citation type="submission" date="2019-03" db="EMBL/GenBank/DDBJ databases">
        <title>Genomic Encyclopedia of Type Strains, Phase IV (KMG-IV): sequencing the most valuable type-strain genomes for metagenomic binning, comparative biology and taxonomic classification.</title>
        <authorList>
            <person name="Goeker M."/>
        </authorList>
    </citation>
    <scope>NUCLEOTIDE SEQUENCE [LARGE SCALE GENOMIC DNA]</scope>
    <source>
        <strain evidence="8 9">DSM 2132</strain>
    </source>
</reference>
<dbReference type="PANTHER" id="PTHR23426">
    <property type="entry name" value="FERREDOXIN/ADRENODOXIN"/>
    <property type="match status" value="1"/>
</dbReference>
<evidence type="ECO:0000313" key="9">
    <source>
        <dbReference type="Proteomes" id="UP000295399"/>
    </source>
</evidence>
<dbReference type="InParanoid" id="A0A4R2PLQ1"/>
<organism evidence="8 9">
    <name type="scientific">Rhodothalassium salexigens DSM 2132</name>
    <dbReference type="NCBI Taxonomy" id="1188247"/>
    <lineage>
        <taxon>Bacteria</taxon>
        <taxon>Pseudomonadati</taxon>
        <taxon>Pseudomonadota</taxon>
        <taxon>Alphaproteobacteria</taxon>
        <taxon>Rhodothalassiales</taxon>
        <taxon>Rhodothalassiaceae</taxon>
        <taxon>Rhodothalassium</taxon>
    </lineage>
</organism>
<comment type="caution">
    <text evidence="8">The sequence shown here is derived from an EMBL/GenBank/DDBJ whole genome shotgun (WGS) entry which is preliminary data.</text>
</comment>
<dbReference type="GO" id="GO:0140647">
    <property type="term" value="P:P450-containing electron transport chain"/>
    <property type="evidence" value="ECO:0007669"/>
    <property type="project" value="InterPro"/>
</dbReference>
<name>A0A4R2PLQ1_RHOSA</name>
<keyword evidence="5" id="KW-0411">Iron-sulfur</keyword>
<dbReference type="OrthoDB" id="9799640at2"/>
<dbReference type="Proteomes" id="UP000295399">
    <property type="component" value="Unassembled WGS sequence"/>
</dbReference>
<evidence type="ECO:0000313" key="8">
    <source>
        <dbReference type="EMBL" id="TCP36397.1"/>
    </source>
</evidence>
<dbReference type="InterPro" id="IPR012675">
    <property type="entry name" value="Beta-grasp_dom_sf"/>
</dbReference>
<evidence type="ECO:0000256" key="3">
    <source>
        <dbReference type="ARBA" id="ARBA00022723"/>
    </source>
</evidence>
<dbReference type="RefSeq" id="WP_132707935.1">
    <property type="nucleotide sequence ID" value="NZ_JACIGF010000003.1"/>
</dbReference>
<dbReference type="CDD" id="cd00207">
    <property type="entry name" value="fer2"/>
    <property type="match status" value="1"/>
</dbReference>
<dbReference type="FunCoup" id="A0A4R2PLQ1">
    <property type="interactions" value="315"/>
</dbReference>
<dbReference type="PROSITE" id="PS51085">
    <property type="entry name" value="2FE2S_FER_2"/>
    <property type="match status" value="1"/>
</dbReference>
<keyword evidence="2" id="KW-0001">2Fe-2S</keyword>
<keyword evidence="9" id="KW-1185">Reference proteome</keyword>
<evidence type="ECO:0000256" key="4">
    <source>
        <dbReference type="ARBA" id="ARBA00023004"/>
    </source>
</evidence>
<dbReference type="InterPro" id="IPR036010">
    <property type="entry name" value="2Fe-2S_ferredoxin-like_sf"/>
</dbReference>
<gene>
    <name evidence="8" type="ORF">EV659_103288</name>
</gene>
<evidence type="ECO:0000256" key="5">
    <source>
        <dbReference type="ARBA" id="ARBA00023014"/>
    </source>
</evidence>
<dbReference type="EMBL" id="SLXO01000003">
    <property type="protein sequence ID" value="TCP36397.1"/>
    <property type="molecule type" value="Genomic_DNA"/>
</dbReference>